<gene>
    <name evidence="1" type="ORF">V6N12_013009</name>
</gene>
<dbReference type="Proteomes" id="UP001472677">
    <property type="component" value="Unassembled WGS sequence"/>
</dbReference>
<proteinExistence type="predicted"/>
<name>A0ABR2EG22_9ROSI</name>
<comment type="caution">
    <text evidence="1">The sequence shown here is derived from an EMBL/GenBank/DDBJ whole genome shotgun (WGS) entry which is preliminary data.</text>
</comment>
<protein>
    <submittedName>
        <fullName evidence="1">Uncharacterized protein</fullName>
    </submittedName>
</protein>
<dbReference type="EMBL" id="JBBPBM010000014">
    <property type="protein sequence ID" value="KAK8560209.1"/>
    <property type="molecule type" value="Genomic_DNA"/>
</dbReference>
<accession>A0ABR2EG22</accession>
<organism evidence="1 2">
    <name type="scientific">Hibiscus sabdariffa</name>
    <name type="common">roselle</name>
    <dbReference type="NCBI Taxonomy" id="183260"/>
    <lineage>
        <taxon>Eukaryota</taxon>
        <taxon>Viridiplantae</taxon>
        <taxon>Streptophyta</taxon>
        <taxon>Embryophyta</taxon>
        <taxon>Tracheophyta</taxon>
        <taxon>Spermatophyta</taxon>
        <taxon>Magnoliopsida</taxon>
        <taxon>eudicotyledons</taxon>
        <taxon>Gunneridae</taxon>
        <taxon>Pentapetalae</taxon>
        <taxon>rosids</taxon>
        <taxon>malvids</taxon>
        <taxon>Malvales</taxon>
        <taxon>Malvaceae</taxon>
        <taxon>Malvoideae</taxon>
        <taxon>Hibiscus</taxon>
    </lineage>
</organism>
<evidence type="ECO:0000313" key="2">
    <source>
        <dbReference type="Proteomes" id="UP001472677"/>
    </source>
</evidence>
<reference evidence="1 2" key="1">
    <citation type="journal article" date="2024" name="G3 (Bethesda)">
        <title>Genome assembly of Hibiscus sabdariffa L. provides insights into metabolisms of medicinal natural products.</title>
        <authorList>
            <person name="Kim T."/>
        </authorList>
    </citation>
    <scope>NUCLEOTIDE SEQUENCE [LARGE SCALE GENOMIC DNA]</scope>
    <source>
        <strain evidence="1">TK-2024</strain>
        <tissue evidence="1">Old leaves</tissue>
    </source>
</reference>
<sequence>MVVIAAVRASVFGLRYPPSLASKQSKRCRMDGKNVSRVVSCEQFFLMCLAKEHWAFMIWRELASYLGPAMLAHLYMGLSELVMRDDEVRQVDLATEGDPCPIFLSASLSSEEAEQYVQLLKEYLDLPGVRLRCLG</sequence>
<keyword evidence="2" id="KW-1185">Reference proteome</keyword>
<evidence type="ECO:0000313" key="1">
    <source>
        <dbReference type="EMBL" id="KAK8560209.1"/>
    </source>
</evidence>